<protein>
    <recommendedName>
        <fullName evidence="5">FAD-binding PCMH-type domain-containing protein</fullName>
    </recommendedName>
</protein>
<dbReference type="RefSeq" id="XP_007832515.1">
    <property type="nucleotide sequence ID" value="XM_007834324.1"/>
</dbReference>
<keyword evidence="2" id="KW-0285">Flavoprotein</keyword>
<dbReference type="Proteomes" id="UP000030651">
    <property type="component" value="Unassembled WGS sequence"/>
</dbReference>
<proteinExistence type="inferred from homology"/>
<dbReference type="GeneID" id="19270756"/>
<keyword evidence="7" id="KW-1185">Reference proteome</keyword>
<evidence type="ECO:0000256" key="4">
    <source>
        <dbReference type="ARBA" id="ARBA00023002"/>
    </source>
</evidence>
<evidence type="ECO:0000256" key="3">
    <source>
        <dbReference type="ARBA" id="ARBA00022827"/>
    </source>
</evidence>
<dbReference type="PANTHER" id="PTHR42973:SF7">
    <property type="entry name" value="FAD-BINDING PCMH-TYPE DOMAIN-CONTAINING PROTEIN"/>
    <property type="match status" value="1"/>
</dbReference>
<name>W3XEN9_PESFW</name>
<dbReference type="InterPro" id="IPR016167">
    <property type="entry name" value="FAD-bd_PCMH_sub1"/>
</dbReference>
<reference evidence="7" key="1">
    <citation type="journal article" date="2015" name="BMC Genomics">
        <title>Genomic and transcriptomic analysis of the endophytic fungus Pestalotiopsis fici reveals its lifestyle and high potential for synthesis of natural products.</title>
        <authorList>
            <person name="Wang X."/>
            <person name="Zhang X."/>
            <person name="Liu L."/>
            <person name="Xiang M."/>
            <person name="Wang W."/>
            <person name="Sun X."/>
            <person name="Che Y."/>
            <person name="Guo L."/>
            <person name="Liu G."/>
            <person name="Guo L."/>
            <person name="Wang C."/>
            <person name="Yin W.B."/>
            <person name="Stadler M."/>
            <person name="Zhang X."/>
            <person name="Liu X."/>
        </authorList>
    </citation>
    <scope>NUCLEOTIDE SEQUENCE [LARGE SCALE GENOMIC DNA]</scope>
    <source>
        <strain evidence="7">W106-1 / CGMCC3.15140</strain>
    </source>
</reference>
<gene>
    <name evidence="6" type="ORF">PFICI_05743</name>
</gene>
<sequence length="460" mass="50448">MADSNFISSLAGSLSAESRVLSDERSADWKDSMNRWSHYGLKMPSAIVRPKTEADVVTAVQKLVSASIPFVPASGGHSPFSYIGKEGVVIDLSQFTGVEVNETKDLATVRGGTLMKELQTSLHAHGRFAAVGSGNTVGVIPYYIGGGISAYTPLYGYGSENIVAAKIVTAKGDLVKVSERENADLFWGLRGAGQFFGLVVELTIKISPYSLMGNDQGQRMLGTYIFTLDKLDAVSAAMVPIMESEECASAGHFSIALAPPDFQHQVLLVAPQVFASAEDAEKLLKPLADLGPIMQTFVPSTFEKHSDHFDYLCAKGSFKRFTQIGMTGFSKDNFAELINLHSELVKGCPDAAMSAFSVEWHTPYKGSREVVSFGHAQVDYWMNILSWYQDPKSHDFVDSVGKKAQAISRKGDDEDAFVTYTNTSRDDPLPWRYKGEERINRLRALKKEWDPTGVFTKTFL</sequence>
<dbReference type="PROSITE" id="PS51387">
    <property type="entry name" value="FAD_PCMH"/>
    <property type="match status" value="1"/>
</dbReference>
<dbReference type="Gene3D" id="3.40.462.20">
    <property type="match status" value="1"/>
</dbReference>
<dbReference type="eggNOG" id="ENOG502QQYW">
    <property type="taxonomic scope" value="Eukaryota"/>
</dbReference>
<evidence type="ECO:0000313" key="6">
    <source>
        <dbReference type="EMBL" id="ETS83867.1"/>
    </source>
</evidence>
<dbReference type="STRING" id="1229662.W3XEN9"/>
<evidence type="ECO:0000256" key="2">
    <source>
        <dbReference type="ARBA" id="ARBA00022630"/>
    </source>
</evidence>
<dbReference type="OMA" id="VMPLAWY"/>
<dbReference type="KEGG" id="pfy:PFICI_05743"/>
<dbReference type="EMBL" id="KI912111">
    <property type="protein sequence ID" value="ETS83867.1"/>
    <property type="molecule type" value="Genomic_DNA"/>
</dbReference>
<dbReference type="GO" id="GO:0071949">
    <property type="term" value="F:FAD binding"/>
    <property type="evidence" value="ECO:0007669"/>
    <property type="project" value="InterPro"/>
</dbReference>
<comment type="similarity">
    <text evidence="1">Belongs to the oxygen-dependent FAD-linked oxidoreductase family.</text>
</comment>
<dbReference type="GO" id="GO:0016491">
    <property type="term" value="F:oxidoreductase activity"/>
    <property type="evidence" value="ECO:0007669"/>
    <property type="project" value="UniProtKB-KW"/>
</dbReference>
<evidence type="ECO:0000313" key="7">
    <source>
        <dbReference type="Proteomes" id="UP000030651"/>
    </source>
</evidence>
<evidence type="ECO:0000256" key="1">
    <source>
        <dbReference type="ARBA" id="ARBA00005466"/>
    </source>
</evidence>
<dbReference type="InterPro" id="IPR016166">
    <property type="entry name" value="FAD-bd_PCMH"/>
</dbReference>
<dbReference type="InterPro" id="IPR036318">
    <property type="entry name" value="FAD-bd_PCMH-like_sf"/>
</dbReference>
<dbReference type="HOGENOM" id="CLU_018354_0_2_1"/>
<dbReference type="InParanoid" id="W3XEN9"/>
<keyword evidence="4" id="KW-0560">Oxidoreductase</keyword>
<dbReference type="Pfam" id="PF01565">
    <property type="entry name" value="FAD_binding_4"/>
    <property type="match status" value="1"/>
</dbReference>
<dbReference type="Gene3D" id="3.30.43.10">
    <property type="entry name" value="Uridine Diphospho-n-acetylenolpyruvylglucosamine Reductase, domain 2"/>
    <property type="match status" value="1"/>
</dbReference>
<accession>W3XEN9</accession>
<feature type="domain" description="FAD-binding PCMH-type" evidence="5">
    <location>
        <begin position="40"/>
        <end position="209"/>
    </location>
</feature>
<dbReference type="InterPro" id="IPR050416">
    <property type="entry name" value="FAD-linked_Oxidoreductase"/>
</dbReference>
<dbReference type="InterPro" id="IPR006094">
    <property type="entry name" value="Oxid_FAD_bind_N"/>
</dbReference>
<dbReference type="InterPro" id="IPR016169">
    <property type="entry name" value="FAD-bd_PCMH_sub2"/>
</dbReference>
<keyword evidence="3" id="KW-0274">FAD</keyword>
<dbReference type="SUPFAM" id="SSF56176">
    <property type="entry name" value="FAD-binding/transporter-associated domain-like"/>
    <property type="match status" value="1"/>
</dbReference>
<organism evidence="6 7">
    <name type="scientific">Pestalotiopsis fici (strain W106-1 / CGMCC3.15140)</name>
    <dbReference type="NCBI Taxonomy" id="1229662"/>
    <lineage>
        <taxon>Eukaryota</taxon>
        <taxon>Fungi</taxon>
        <taxon>Dikarya</taxon>
        <taxon>Ascomycota</taxon>
        <taxon>Pezizomycotina</taxon>
        <taxon>Sordariomycetes</taxon>
        <taxon>Xylariomycetidae</taxon>
        <taxon>Amphisphaeriales</taxon>
        <taxon>Sporocadaceae</taxon>
        <taxon>Pestalotiopsis</taxon>
    </lineage>
</organism>
<dbReference type="Gene3D" id="3.30.465.10">
    <property type="match status" value="1"/>
</dbReference>
<evidence type="ECO:0000259" key="5">
    <source>
        <dbReference type="PROSITE" id="PS51387"/>
    </source>
</evidence>
<dbReference type="AlphaFoldDB" id="W3XEN9"/>
<dbReference type="PANTHER" id="PTHR42973">
    <property type="entry name" value="BINDING OXIDOREDUCTASE, PUTATIVE (AFU_ORTHOLOGUE AFUA_1G17690)-RELATED"/>
    <property type="match status" value="1"/>
</dbReference>
<dbReference type="OrthoDB" id="415825at2759"/>